<evidence type="ECO:0000256" key="7">
    <source>
        <dbReference type="RuleBase" id="RU361218"/>
    </source>
</evidence>
<dbReference type="eggNOG" id="KOG3882">
    <property type="taxonomic scope" value="Eukaryota"/>
</dbReference>
<keyword evidence="5 7" id="KW-0472">Membrane</keyword>
<organism evidence="8 9">
    <name type="scientific">Latimeria chalumnae</name>
    <name type="common">Coelacanth</name>
    <dbReference type="NCBI Taxonomy" id="7897"/>
    <lineage>
        <taxon>Eukaryota</taxon>
        <taxon>Metazoa</taxon>
        <taxon>Chordata</taxon>
        <taxon>Craniata</taxon>
        <taxon>Vertebrata</taxon>
        <taxon>Euteleostomi</taxon>
        <taxon>Coelacanthiformes</taxon>
        <taxon>Coelacanthidae</taxon>
        <taxon>Latimeria</taxon>
    </lineage>
</organism>
<dbReference type="PRINTS" id="PR00259">
    <property type="entry name" value="TMFOUR"/>
</dbReference>
<proteinExistence type="inferred from homology"/>
<dbReference type="Bgee" id="ENSLACG00000009583">
    <property type="expression patterns" value="Expressed in pelvic fin"/>
</dbReference>
<dbReference type="PANTHER" id="PTHR19282">
    <property type="entry name" value="TETRASPANIN"/>
    <property type="match status" value="1"/>
</dbReference>
<reference evidence="9" key="1">
    <citation type="submission" date="2011-08" db="EMBL/GenBank/DDBJ databases">
        <title>The draft genome of Latimeria chalumnae.</title>
        <authorList>
            <person name="Di Palma F."/>
            <person name="Alfoldi J."/>
            <person name="Johnson J."/>
            <person name="Berlin A."/>
            <person name="Gnerre S."/>
            <person name="Jaffe D."/>
            <person name="MacCallum I."/>
            <person name="Young S."/>
            <person name="Walker B.J."/>
            <person name="Lander E."/>
            <person name="Lindblad-Toh K."/>
        </authorList>
    </citation>
    <scope>NUCLEOTIDE SEQUENCE [LARGE SCALE GENOMIC DNA]</scope>
    <source>
        <strain evidence="9">Wild caught</strain>
    </source>
</reference>
<dbReference type="SUPFAM" id="SSF48652">
    <property type="entry name" value="Tetraspanin"/>
    <property type="match status" value="1"/>
</dbReference>
<evidence type="ECO:0000313" key="9">
    <source>
        <dbReference type="Proteomes" id="UP000008672"/>
    </source>
</evidence>
<reference evidence="8" key="3">
    <citation type="submission" date="2025-09" db="UniProtKB">
        <authorList>
            <consortium name="Ensembl"/>
        </authorList>
    </citation>
    <scope>IDENTIFICATION</scope>
</reference>
<evidence type="ECO:0000256" key="1">
    <source>
        <dbReference type="ARBA" id="ARBA00004141"/>
    </source>
</evidence>
<dbReference type="HOGENOM" id="CLU_055524_4_3_1"/>
<keyword evidence="3 7" id="KW-0812">Transmembrane</keyword>
<accession>H3AML8</accession>
<dbReference type="GeneTree" id="ENSGT00940000159669"/>
<name>H3AML8_LATCH</name>
<dbReference type="EMBL" id="AFYH01009203">
    <property type="status" value="NOT_ANNOTATED_CDS"/>
    <property type="molecule type" value="Genomic_DNA"/>
</dbReference>
<dbReference type="AlphaFoldDB" id="H3AML8"/>
<sequence>AFLFSSRFRNIHLNMAQDCLKFLKYTLFIFNLLFWICGSLILSLGIYLLIDNTYGALLPSFPSLSVANVMIIVGSIIMVVAFQGCMGAIKENKCLLLAFFILLLLILLAEITVAIVVFCYEDKLNRSKKNELKDSLKQNNTTDVGRKQAWDTLQKQMKCCGVQNQTDWNKIPKSCCMNETHCSSYWTKGCFSAVIGWFEEHFLLVGIATICVSVIQVLGMSFAMTMYCQISQQTLSLNK</sequence>
<dbReference type="Ensembl" id="ENSLACT00000010969.1">
    <property type="protein sequence ID" value="ENSLACP00000010889.1"/>
    <property type="gene ID" value="ENSLACG00000009583.2"/>
</dbReference>
<gene>
    <name evidence="8" type="primary">LOC102361916</name>
</gene>
<dbReference type="EMBL" id="AFYH01009204">
    <property type="status" value="NOT_ANNOTATED_CDS"/>
    <property type="molecule type" value="Genomic_DNA"/>
</dbReference>
<dbReference type="Proteomes" id="UP000008672">
    <property type="component" value="Unassembled WGS sequence"/>
</dbReference>
<evidence type="ECO:0000256" key="3">
    <source>
        <dbReference type="ARBA" id="ARBA00022692"/>
    </source>
</evidence>
<dbReference type="InterPro" id="IPR000301">
    <property type="entry name" value="Tetraspanin_animals"/>
</dbReference>
<feature type="transmembrane region" description="Helical" evidence="7">
    <location>
        <begin position="94"/>
        <end position="118"/>
    </location>
</feature>
<feature type="transmembrane region" description="Helical" evidence="7">
    <location>
        <begin position="25"/>
        <end position="50"/>
    </location>
</feature>
<comment type="subcellular location">
    <subcellularLocation>
        <location evidence="1 7">Membrane</location>
        <topology evidence="1 7">Multi-pass membrane protein</topology>
    </subcellularLocation>
</comment>
<keyword evidence="6" id="KW-1015">Disulfide bond</keyword>
<dbReference type="EMBL" id="AFYH01009200">
    <property type="status" value="NOT_ANNOTATED_CDS"/>
    <property type="molecule type" value="Genomic_DNA"/>
</dbReference>
<feature type="disulfide bond" evidence="6">
    <location>
        <begin position="159"/>
        <end position="190"/>
    </location>
</feature>
<evidence type="ECO:0000313" key="8">
    <source>
        <dbReference type="Ensembl" id="ENSLACP00000010889.1"/>
    </source>
</evidence>
<dbReference type="OMA" id="IQSFLHC"/>
<dbReference type="EMBL" id="AFYH01009202">
    <property type="status" value="NOT_ANNOTATED_CDS"/>
    <property type="molecule type" value="Genomic_DNA"/>
</dbReference>
<dbReference type="EMBL" id="AFYH01009205">
    <property type="status" value="NOT_ANNOTATED_CDS"/>
    <property type="molecule type" value="Genomic_DNA"/>
</dbReference>
<keyword evidence="9" id="KW-1185">Reference proteome</keyword>
<evidence type="ECO:0000256" key="6">
    <source>
        <dbReference type="PIRSR" id="PIRSR002419-1"/>
    </source>
</evidence>
<dbReference type="FunCoup" id="H3AML8">
    <property type="interactions" value="105"/>
</dbReference>
<dbReference type="GO" id="GO:0005886">
    <property type="term" value="C:plasma membrane"/>
    <property type="evidence" value="ECO:0007669"/>
    <property type="project" value="TreeGrafter"/>
</dbReference>
<reference evidence="8" key="2">
    <citation type="submission" date="2025-08" db="UniProtKB">
        <authorList>
            <consortium name="Ensembl"/>
        </authorList>
    </citation>
    <scope>IDENTIFICATION</scope>
</reference>
<comment type="similarity">
    <text evidence="2 7">Belongs to the tetraspanin (TM4SF) family.</text>
</comment>
<evidence type="ECO:0000256" key="4">
    <source>
        <dbReference type="ARBA" id="ARBA00022989"/>
    </source>
</evidence>
<dbReference type="PANTHER" id="PTHR19282:SF39">
    <property type="entry name" value="LEUKOCYTE SURFACE ANTIGEN CD53"/>
    <property type="match status" value="1"/>
</dbReference>
<evidence type="ECO:0000256" key="5">
    <source>
        <dbReference type="ARBA" id="ARBA00023136"/>
    </source>
</evidence>
<dbReference type="STRING" id="7897.ENSLACP00000010889"/>
<dbReference type="Gene3D" id="1.10.1450.10">
    <property type="entry name" value="Tetraspanin"/>
    <property type="match status" value="1"/>
</dbReference>
<dbReference type="InterPro" id="IPR008952">
    <property type="entry name" value="Tetraspanin_EC2_sf"/>
</dbReference>
<feature type="transmembrane region" description="Helical" evidence="7">
    <location>
        <begin position="202"/>
        <end position="223"/>
    </location>
</feature>
<dbReference type="EMBL" id="AFYH01009201">
    <property type="status" value="NOT_ANNOTATED_CDS"/>
    <property type="molecule type" value="Genomic_DNA"/>
</dbReference>
<dbReference type="InterPro" id="IPR018499">
    <property type="entry name" value="Tetraspanin/Peripherin"/>
</dbReference>
<feature type="transmembrane region" description="Helical" evidence="7">
    <location>
        <begin position="62"/>
        <end position="82"/>
    </location>
</feature>
<keyword evidence="4 7" id="KW-1133">Transmembrane helix</keyword>
<protein>
    <recommendedName>
        <fullName evidence="7">Tetraspanin</fullName>
    </recommendedName>
</protein>
<dbReference type="Pfam" id="PF00335">
    <property type="entry name" value="Tetraspanin"/>
    <property type="match status" value="1"/>
</dbReference>
<dbReference type="PIRSF" id="PIRSF002419">
    <property type="entry name" value="Tetraspanin"/>
    <property type="match status" value="1"/>
</dbReference>
<evidence type="ECO:0000256" key="2">
    <source>
        <dbReference type="ARBA" id="ARBA00006840"/>
    </source>
</evidence>
<feature type="disulfide bond" evidence="6">
    <location>
        <begin position="160"/>
        <end position="175"/>
    </location>
</feature>
<dbReference type="InParanoid" id="H3AML8"/>